<keyword evidence="2" id="KW-1185">Reference proteome</keyword>
<dbReference type="PATRIC" id="fig|1300347.3.peg.375"/>
<dbReference type="STRING" id="1300347.I601_0376"/>
<dbReference type="AlphaFoldDB" id="A0A1A9GEY2"/>
<organism evidence="1 2">
    <name type="scientific">Nocardioides dokdonensis FR1436</name>
    <dbReference type="NCBI Taxonomy" id="1300347"/>
    <lineage>
        <taxon>Bacteria</taxon>
        <taxon>Bacillati</taxon>
        <taxon>Actinomycetota</taxon>
        <taxon>Actinomycetes</taxon>
        <taxon>Propionibacteriales</taxon>
        <taxon>Nocardioidaceae</taxon>
        <taxon>Nocardioides</taxon>
    </lineage>
</organism>
<dbReference type="KEGG" id="ndk:I601_0376"/>
<gene>
    <name evidence="1" type="ORF">I601_0376</name>
</gene>
<evidence type="ECO:0000313" key="2">
    <source>
        <dbReference type="Proteomes" id="UP000077868"/>
    </source>
</evidence>
<accession>A0A1A9GEY2</accession>
<protein>
    <submittedName>
        <fullName evidence="1">Uncharacterized protein</fullName>
    </submittedName>
</protein>
<reference evidence="1 2" key="1">
    <citation type="submission" date="2016-03" db="EMBL/GenBank/DDBJ databases">
        <title>Complete genome sequence of a soil Actinobacterium, Nocardioides dokdonensis FR1436.</title>
        <authorList>
            <person name="Kwon S.-K."/>
            <person name="Kim K."/>
            <person name="Kim J.F."/>
        </authorList>
    </citation>
    <scope>NUCLEOTIDE SEQUENCE [LARGE SCALE GENOMIC DNA]</scope>
    <source>
        <strain evidence="1 2">FR1436</strain>
    </source>
</reference>
<dbReference type="Proteomes" id="UP000077868">
    <property type="component" value="Chromosome"/>
</dbReference>
<dbReference type="RefSeq" id="WP_068105680.1">
    <property type="nucleotide sequence ID" value="NZ_CP015079.1"/>
</dbReference>
<proteinExistence type="predicted"/>
<evidence type="ECO:0000313" key="1">
    <source>
        <dbReference type="EMBL" id="ANH36828.1"/>
    </source>
</evidence>
<sequence>MTPGPAPAVRILEEWVLRGGYWQVLTSSPEHTSVSLLTCDGGEEMERVVDDGPELHDWLAGRTSSAD</sequence>
<dbReference type="EMBL" id="CP015079">
    <property type="protein sequence ID" value="ANH36828.1"/>
    <property type="molecule type" value="Genomic_DNA"/>
</dbReference>
<name>A0A1A9GEY2_9ACTN</name>